<comment type="caution">
    <text evidence="1">The sequence shown here is derived from an EMBL/GenBank/DDBJ whole genome shotgun (WGS) entry which is preliminary data.</text>
</comment>
<protein>
    <submittedName>
        <fullName evidence="1">Uncharacterized protein</fullName>
    </submittedName>
</protein>
<proteinExistence type="predicted"/>
<dbReference type="EMBL" id="CM056791">
    <property type="protein sequence ID" value="KAJ8725437.1"/>
    <property type="molecule type" value="Genomic_DNA"/>
</dbReference>
<reference evidence="1" key="1">
    <citation type="submission" date="2023-03" db="EMBL/GenBank/DDBJ databases">
        <title>Chromosome-level genomes of two armyworms, Mythimna separata and Mythimna loreyi, provide insights into the biosynthesis and reception of sex pheromones.</title>
        <authorList>
            <person name="Zhao H."/>
        </authorList>
    </citation>
    <scope>NUCLEOTIDE SEQUENCE</scope>
    <source>
        <strain evidence="1">BeijingLab</strain>
    </source>
</reference>
<keyword evidence="2" id="KW-1185">Reference proteome</keyword>
<dbReference type="Proteomes" id="UP001231649">
    <property type="component" value="Chromosome 15"/>
</dbReference>
<gene>
    <name evidence="1" type="ORF">PYW08_003620</name>
</gene>
<sequence length="310" mass="34470">MTGETAPPAPARPVVNITGIHLTKTETEYNMKSIRFLLLTITAMFMVIATLMIVLGISVYTHYHGYSFFYAGKVSGIMTPSAMSVFIGLALLIVSIFGFFGSLKLSTCMVNMYAFILMVVFIIKLATVILAFTVDSNKLMHYIYVPVASYNDPEIQQEVDILQSTFSCCGSNTFMDYYNFYYTNNQDVVKARVEYEDEIVDITLPRSCCVDSTGSGTCDKIFGMGCKTALVNSLVQNSTVIGVLGVSVMFINLLGIIFALLLARCIRKLKSARALVIWKLKENMIMQREAEEMQKNEGQVYIEQPASSQA</sequence>
<name>A0ACC2QVE5_9NEOP</name>
<evidence type="ECO:0000313" key="2">
    <source>
        <dbReference type="Proteomes" id="UP001231649"/>
    </source>
</evidence>
<evidence type="ECO:0000313" key="1">
    <source>
        <dbReference type="EMBL" id="KAJ8725437.1"/>
    </source>
</evidence>
<accession>A0ACC2QVE5</accession>
<organism evidence="1 2">
    <name type="scientific">Mythimna loreyi</name>
    <dbReference type="NCBI Taxonomy" id="667449"/>
    <lineage>
        <taxon>Eukaryota</taxon>
        <taxon>Metazoa</taxon>
        <taxon>Ecdysozoa</taxon>
        <taxon>Arthropoda</taxon>
        <taxon>Hexapoda</taxon>
        <taxon>Insecta</taxon>
        <taxon>Pterygota</taxon>
        <taxon>Neoptera</taxon>
        <taxon>Endopterygota</taxon>
        <taxon>Lepidoptera</taxon>
        <taxon>Glossata</taxon>
        <taxon>Ditrysia</taxon>
        <taxon>Noctuoidea</taxon>
        <taxon>Noctuidae</taxon>
        <taxon>Noctuinae</taxon>
        <taxon>Hadenini</taxon>
        <taxon>Mythimna</taxon>
    </lineage>
</organism>